<proteinExistence type="predicted"/>
<name>A0ABR3FE65_9AGAR</name>
<keyword evidence="2" id="KW-1185">Reference proteome</keyword>
<dbReference type="InterPro" id="IPR032675">
    <property type="entry name" value="LRR_dom_sf"/>
</dbReference>
<dbReference type="Proteomes" id="UP001465976">
    <property type="component" value="Unassembled WGS sequence"/>
</dbReference>
<sequence>MLVLTAPKAGIHTLPSEILREIFTLCTETTICPGLIITNSSQLLPAPFLLASICCLWRKLILNTPAFWRNLAIVIDAYRLHQLSGRREAMFIAIRTWLYRSHPAPILLTISTSRYADILSDAQACQYVLNFLEDLYNLLAMDCRRWKEVSLFLPQTAASYFMTLLDEKRYYLSRLTGLLLHKTPQDNQHELAFGHTAFIIPSLQHLSLVGYRLFQHIGASIFRGHGPANLVELTIDETDVQDPPQHWKLTLDHALLLLSHYRNTLERCHIGKIQPQDSSIINTPTMIYEFPRLRSLTVDFWTGACDREINSIPWFILIESFFERITASSRLQHLTVRRYTLPWSALNRAGVRTSTLWDSAAPTAPFLPFIERSHPNLLSLSLTAVPVTETSLIDVLRLCSDLVELEVGTYHTMFQSRSRGSGADIDWDTPLVVCGVLDSLTPRPGLGPTSTESPVLCPRLKKLELGQKHAELDSPVSRYSESNTR</sequence>
<dbReference type="SUPFAM" id="SSF52047">
    <property type="entry name" value="RNI-like"/>
    <property type="match status" value="1"/>
</dbReference>
<evidence type="ECO:0008006" key="3">
    <source>
        <dbReference type="Google" id="ProtNLM"/>
    </source>
</evidence>
<evidence type="ECO:0000313" key="2">
    <source>
        <dbReference type="Proteomes" id="UP001465976"/>
    </source>
</evidence>
<accession>A0ABR3FE65</accession>
<organism evidence="1 2">
    <name type="scientific">Marasmius crinis-equi</name>
    <dbReference type="NCBI Taxonomy" id="585013"/>
    <lineage>
        <taxon>Eukaryota</taxon>
        <taxon>Fungi</taxon>
        <taxon>Dikarya</taxon>
        <taxon>Basidiomycota</taxon>
        <taxon>Agaricomycotina</taxon>
        <taxon>Agaricomycetes</taxon>
        <taxon>Agaricomycetidae</taxon>
        <taxon>Agaricales</taxon>
        <taxon>Marasmiineae</taxon>
        <taxon>Marasmiaceae</taxon>
        <taxon>Marasmius</taxon>
    </lineage>
</organism>
<gene>
    <name evidence="1" type="ORF">V5O48_008394</name>
</gene>
<comment type="caution">
    <text evidence="1">The sequence shown here is derived from an EMBL/GenBank/DDBJ whole genome shotgun (WGS) entry which is preliminary data.</text>
</comment>
<reference evidence="1 2" key="1">
    <citation type="submission" date="2024-02" db="EMBL/GenBank/DDBJ databases">
        <title>A draft genome for the cacao thread blight pathogen Marasmius crinis-equi.</title>
        <authorList>
            <person name="Cohen S.P."/>
            <person name="Baruah I.K."/>
            <person name="Amoako-Attah I."/>
            <person name="Bukari Y."/>
            <person name="Meinhardt L.W."/>
            <person name="Bailey B.A."/>
        </authorList>
    </citation>
    <scope>NUCLEOTIDE SEQUENCE [LARGE SCALE GENOMIC DNA]</scope>
    <source>
        <strain evidence="1 2">GH-76</strain>
    </source>
</reference>
<evidence type="ECO:0000313" key="1">
    <source>
        <dbReference type="EMBL" id="KAL0573561.1"/>
    </source>
</evidence>
<protein>
    <recommendedName>
        <fullName evidence="3">F-box domain-containing protein</fullName>
    </recommendedName>
</protein>
<dbReference type="EMBL" id="JBAHYK010000489">
    <property type="protein sequence ID" value="KAL0573561.1"/>
    <property type="molecule type" value="Genomic_DNA"/>
</dbReference>
<dbReference type="Gene3D" id="3.80.10.10">
    <property type="entry name" value="Ribonuclease Inhibitor"/>
    <property type="match status" value="1"/>
</dbReference>